<dbReference type="InterPro" id="IPR001958">
    <property type="entry name" value="Tet-R_TetA/multi-R_MdtG-like"/>
</dbReference>
<dbReference type="GO" id="GO:0022857">
    <property type="term" value="F:transmembrane transporter activity"/>
    <property type="evidence" value="ECO:0007669"/>
    <property type="project" value="InterPro"/>
</dbReference>
<dbReference type="Gene3D" id="1.20.1250.20">
    <property type="entry name" value="MFS general substrate transporter like domains"/>
    <property type="match status" value="2"/>
</dbReference>
<dbReference type="GO" id="GO:0005886">
    <property type="term" value="C:plasma membrane"/>
    <property type="evidence" value="ECO:0007669"/>
    <property type="project" value="UniProtKB-SubCell"/>
</dbReference>
<dbReference type="InterPro" id="IPR020846">
    <property type="entry name" value="MFS_dom"/>
</dbReference>
<feature type="transmembrane region" description="Helical" evidence="7">
    <location>
        <begin position="349"/>
        <end position="374"/>
    </location>
</feature>
<name>K7SGP3_9BACT</name>
<evidence type="ECO:0000256" key="2">
    <source>
        <dbReference type="ARBA" id="ARBA00022448"/>
    </source>
</evidence>
<sequence>MMNTFEETSSYWRRNVIISAIGALTTIVGMTLLLPVLPIFIAEIGVSGEKNIAGWSGIAYAATFFSAALVAPLWGKLGDYYGRKLMLVRAALGMAIAIGLMGFVANIWQLVGLRLLTGLAGGYASGATILAATQAPKEKTGWALGVISSAVMAGSFIGPMIGGILPQYIGIRYCFLVVGSVIFLTFILTLVFIREDRVLFSKRRNTEAKISIWQIDVFNKPIGFILITGALITFANLSIEPVITIYIGTLHVEPAHLTFWAGLVMSLTALGSAFSSIYLGKLADRIGHWHVLIASMVGCICLLLPQAFVTAAWQLALLRFMLGFFLGGLIPCVTAIIRQNVPSHAIGAILGLSVSVQYIGQVLGPICGGFVSGWFGVPSVFFMTAIIMLLALLLNIALSRKIK</sequence>
<feature type="transmembrane region" description="Helical" evidence="7">
    <location>
        <begin position="291"/>
        <end position="311"/>
    </location>
</feature>
<dbReference type="PANTHER" id="PTHR43414:SF1">
    <property type="entry name" value="PEPTIDE PERMEASE"/>
    <property type="match status" value="1"/>
</dbReference>
<feature type="transmembrane region" description="Helical" evidence="7">
    <location>
        <begin position="317"/>
        <end position="337"/>
    </location>
</feature>
<evidence type="ECO:0000256" key="4">
    <source>
        <dbReference type="ARBA" id="ARBA00022692"/>
    </source>
</evidence>
<evidence type="ECO:0000256" key="3">
    <source>
        <dbReference type="ARBA" id="ARBA00022475"/>
    </source>
</evidence>
<evidence type="ECO:0000256" key="7">
    <source>
        <dbReference type="SAM" id="Phobius"/>
    </source>
</evidence>
<evidence type="ECO:0000256" key="1">
    <source>
        <dbReference type="ARBA" id="ARBA00004651"/>
    </source>
</evidence>
<keyword evidence="5 7" id="KW-1133">Transmembrane helix</keyword>
<dbReference type="InterPro" id="IPR011701">
    <property type="entry name" value="MFS"/>
</dbReference>
<comment type="subcellular location">
    <subcellularLocation>
        <location evidence="1">Cell membrane</location>
        <topology evidence="1">Multi-pass membrane protein</topology>
    </subcellularLocation>
</comment>
<evidence type="ECO:0000259" key="8">
    <source>
        <dbReference type="PROSITE" id="PS50850"/>
    </source>
</evidence>
<dbReference type="Pfam" id="PF07690">
    <property type="entry name" value="MFS_1"/>
    <property type="match status" value="1"/>
</dbReference>
<dbReference type="EMBL" id="JQ966984">
    <property type="protein sequence ID" value="AFV98849.1"/>
    <property type="molecule type" value="Genomic_DNA"/>
</dbReference>
<dbReference type="PRINTS" id="PR01035">
    <property type="entry name" value="TCRTETA"/>
</dbReference>
<feature type="transmembrane region" description="Helical" evidence="7">
    <location>
        <begin position="111"/>
        <end position="130"/>
    </location>
</feature>
<evidence type="ECO:0000256" key="6">
    <source>
        <dbReference type="ARBA" id="ARBA00023136"/>
    </source>
</evidence>
<organism evidence="9">
    <name type="scientific">uncultured bacterium T3_18_29584</name>
    <dbReference type="NCBI Taxonomy" id="1193512"/>
    <lineage>
        <taxon>Bacteria</taxon>
        <taxon>environmental samples</taxon>
    </lineage>
</organism>
<dbReference type="SUPFAM" id="SSF103473">
    <property type="entry name" value="MFS general substrate transporter"/>
    <property type="match status" value="1"/>
</dbReference>
<accession>K7SGP3</accession>
<feature type="domain" description="Major facilitator superfamily (MFS) profile" evidence="8">
    <location>
        <begin position="15"/>
        <end position="403"/>
    </location>
</feature>
<evidence type="ECO:0000256" key="5">
    <source>
        <dbReference type="ARBA" id="ARBA00022989"/>
    </source>
</evidence>
<dbReference type="PANTHER" id="PTHR43414">
    <property type="entry name" value="MULTIDRUG RESISTANCE PROTEIN MDTG"/>
    <property type="match status" value="1"/>
</dbReference>
<feature type="transmembrane region" description="Helical" evidence="7">
    <location>
        <begin position="259"/>
        <end position="279"/>
    </location>
</feature>
<dbReference type="PROSITE" id="PS50850">
    <property type="entry name" value="MFS"/>
    <property type="match status" value="1"/>
</dbReference>
<feature type="transmembrane region" description="Helical" evidence="7">
    <location>
        <begin position="380"/>
        <end position="398"/>
    </location>
</feature>
<feature type="transmembrane region" description="Helical" evidence="7">
    <location>
        <begin position="86"/>
        <end position="105"/>
    </location>
</feature>
<keyword evidence="6 7" id="KW-0472">Membrane</keyword>
<proteinExistence type="predicted"/>
<feature type="transmembrane region" description="Helical" evidence="7">
    <location>
        <begin position="170"/>
        <end position="193"/>
    </location>
</feature>
<reference evidence="9" key="1">
    <citation type="journal article" date="2012" name="MBio">
        <title>Long-term exposure to antibiotics has caused accumulation of resistance determinants in the gut microbiota of honeybees.</title>
        <authorList>
            <person name="Tian B."/>
            <person name="Fadhil N.H."/>
            <person name="Powell J.E."/>
            <person name="Kwong W.K."/>
            <person name="Moran N.A."/>
        </authorList>
    </citation>
    <scope>NUCLEOTIDE SEQUENCE</scope>
</reference>
<keyword evidence="3" id="KW-1003">Cell membrane</keyword>
<dbReference type="InterPro" id="IPR036259">
    <property type="entry name" value="MFS_trans_sf"/>
</dbReference>
<feature type="transmembrane region" description="Helical" evidence="7">
    <location>
        <begin position="16"/>
        <end position="40"/>
    </location>
</feature>
<evidence type="ECO:0000313" key="9">
    <source>
        <dbReference type="EMBL" id="AFV98849.1"/>
    </source>
</evidence>
<feature type="transmembrane region" description="Helical" evidence="7">
    <location>
        <begin position="142"/>
        <end position="164"/>
    </location>
</feature>
<feature type="transmembrane region" description="Helical" evidence="7">
    <location>
        <begin position="222"/>
        <end position="247"/>
    </location>
</feature>
<keyword evidence="2" id="KW-0813">Transport</keyword>
<dbReference type="AlphaFoldDB" id="K7SGP3"/>
<protein>
    <submittedName>
        <fullName evidence="9">Multidrug resistance efflux pump protein</fullName>
    </submittedName>
</protein>
<feature type="transmembrane region" description="Helical" evidence="7">
    <location>
        <begin position="52"/>
        <end position="74"/>
    </location>
</feature>
<keyword evidence="4 7" id="KW-0812">Transmembrane</keyword>